<name>A0ABQ7L646_BRACM</name>
<organism evidence="1 2">
    <name type="scientific">Brassica rapa subsp. trilocularis</name>
    <dbReference type="NCBI Taxonomy" id="1813537"/>
    <lineage>
        <taxon>Eukaryota</taxon>
        <taxon>Viridiplantae</taxon>
        <taxon>Streptophyta</taxon>
        <taxon>Embryophyta</taxon>
        <taxon>Tracheophyta</taxon>
        <taxon>Spermatophyta</taxon>
        <taxon>Magnoliopsida</taxon>
        <taxon>eudicotyledons</taxon>
        <taxon>Gunneridae</taxon>
        <taxon>Pentapetalae</taxon>
        <taxon>rosids</taxon>
        <taxon>malvids</taxon>
        <taxon>Brassicales</taxon>
        <taxon>Brassicaceae</taxon>
        <taxon>Brassiceae</taxon>
        <taxon>Brassica</taxon>
    </lineage>
</organism>
<evidence type="ECO:0000313" key="2">
    <source>
        <dbReference type="Proteomes" id="UP000823674"/>
    </source>
</evidence>
<sequence>MVGRNRSTKQRRRKFSCFLSHLSSSLSTQKRKKKNHISVAPAFWRRVSVRSKPGALLFSLILSFFSLLLSCDLHLLCFSCCSVPRVSLKTSSHVRSSVSGVDCEGWSNGAGSVYSQAEESAFRAVQGAPLTPWRASSAWRRVGVSPSVSSAVFGLSWSRRAMVVWCRFSVFSWASRSGGICSTCDLRASEVRLLEGVCSSCCRRVSKHAVVLREVLLRSGVGGVVHGISKAMLRPSSQSSSLFPSIRCRQAERVDLLLLGLTPVCVCSSFILATGCCFRRQELTSTRFSEEATFEGQTAESPHPSVAWSVEAALPSAVSLLSSWWCCFSTVFAGLGVSSASFSCDWIKSVFWRHRSLAQRRSPRASYFGNDMEVPGIRGNEENLTVPWSSFSVRTSIGS</sequence>
<dbReference type="EMBL" id="JADBGQ010000009">
    <property type="protein sequence ID" value="KAG5380893.1"/>
    <property type="molecule type" value="Genomic_DNA"/>
</dbReference>
<keyword evidence="2" id="KW-1185">Reference proteome</keyword>
<comment type="caution">
    <text evidence="1">The sequence shown here is derived from an EMBL/GenBank/DDBJ whole genome shotgun (WGS) entry which is preliminary data.</text>
</comment>
<protein>
    <recommendedName>
        <fullName evidence="3">Transmembrane protein</fullName>
    </recommendedName>
</protein>
<proteinExistence type="predicted"/>
<gene>
    <name evidence="1" type="primary">A07g508860.1_BraROA</name>
    <name evidence="1" type="ORF">IGI04_028735</name>
</gene>
<evidence type="ECO:0008006" key="3">
    <source>
        <dbReference type="Google" id="ProtNLM"/>
    </source>
</evidence>
<accession>A0ABQ7L646</accession>
<dbReference type="Proteomes" id="UP000823674">
    <property type="component" value="Chromosome A07"/>
</dbReference>
<evidence type="ECO:0000313" key="1">
    <source>
        <dbReference type="EMBL" id="KAG5380893.1"/>
    </source>
</evidence>
<reference evidence="1 2" key="1">
    <citation type="submission" date="2021-03" db="EMBL/GenBank/DDBJ databases">
        <authorList>
            <person name="King G.J."/>
            <person name="Bancroft I."/>
            <person name="Baten A."/>
            <person name="Bloomfield J."/>
            <person name="Borpatragohain P."/>
            <person name="He Z."/>
            <person name="Irish N."/>
            <person name="Irwin J."/>
            <person name="Liu K."/>
            <person name="Mauleon R.P."/>
            <person name="Moore J."/>
            <person name="Morris R."/>
            <person name="Ostergaard L."/>
            <person name="Wang B."/>
            <person name="Wells R."/>
        </authorList>
    </citation>
    <scope>NUCLEOTIDE SEQUENCE [LARGE SCALE GENOMIC DNA]</scope>
    <source>
        <strain evidence="1">R-o-18</strain>
        <tissue evidence="1">Leaf</tissue>
    </source>
</reference>